<keyword evidence="8" id="KW-1185">Reference proteome</keyword>
<evidence type="ECO:0000256" key="1">
    <source>
        <dbReference type="ARBA" id="ARBA00006820"/>
    </source>
</evidence>
<dbReference type="GO" id="GO:0000226">
    <property type="term" value="P:microtubule cytoskeleton organization"/>
    <property type="evidence" value="ECO:0007669"/>
    <property type="project" value="TreeGrafter"/>
</dbReference>
<dbReference type="STRING" id="137246.A0A401T2L8"/>
<evidence type="ECO:0000256" key="3">
    <source>
        <dbReference type="ARBA" id="ARBA00022701"/>
    </source>
</evidence>
<evidence type="ECO:0000313" key="7">
    <source>
        <dbReference type="EMBL" id="GCC36827.1"/>
    </source>
</evidence>
<sequence>MKWQFMAASKTEECSIDPSGKNKASLNPSPKSFFYGHPQESRPAYSVSQHPLWEWDGYNVIIPVRKQNTCSGTSQNVAGHPYPSLPGGNGKSVTLSSHTGFRSNVLISPFENSPLHDRIGHGCRSYQRLESLGSRFNGLGGRTASSSANINNFIPSIPSRAISCENLMKPNGAITPISQHYGSHSAGYEPLLLGRNGPNHAGKPTSLFRKPLLNTNAFMRPTSAKVPTLQKCEKNAKTFNGSNEFGDSENAAKHNGSNARAISGSAVHVNIDLKLDRPLHQSEHSHGNLKSAIKLTKSNAGDPELKFTEAIRRLSEDRTPKNHVIERCVTFSKETEGLASQGVHFQNGPFSSAAGLLKKTVPNLIQERNNFQTVLKAERSCTNVNLELAAKENCASKDNLIARTNKTAVGILSTNVHIQNSSPVSFAASPDFHHEADQSKKLISVSSSKTNAGSVTLQIAAMQLKCAKKVEKTVEKPKNDAGPQDSEQETEEEEEEEEEVADGLGDTSSQECDEELECSTISDSCSTESAHGLSKVAFSELPESTDARNVFDSCYPQVTECKIQVAKPALVKSLFHDMPLTIYFGTSNEKIELLPWGQRRQMKWKMSTVTPIVVKNAIARSHFKITKRCYDWLGCWGHHMKSPLFRTLREYQKLNHFPGSFQIGRKDRLWRNLLRMQMRFGKREFNFFPQSYILPHDIKLLKNAWGASSGKQKWIIKPPASARGIGIQVIHRWNQIPKKRPLLVQKYLHKPYLIGESKFDLRIYVYVTSYDPLRIYVFTDGLVRFASCKYSSSMKSLGNKFMHLTNYSVNKLNAEYKPNSDGKLCQGHKWSLKALWAYLSQKGVRTDLLWEQIKDVIIKTIIASESYVNSQIHLYVRSRYTCHELFGFDIMLDENLKPWVLEVNISPSLHSNSTLDVMIKGRMISDLLNLAGFIIPRRDEVTPTIKSNSSRPKSNELTADEKLKRVYYLSQKSPPMHFYSSLLDILTPDDIRMLMESEDEYNRRGQFERVFPCRHSSRYLQFFEQPRYFNILLDLWEQKYGQNREAGIDVLKELSYRGVHLGLSVHPAHVWRPPKFHFPSKLDLKVNGESKINPSQSRETMPKKKVAANQEPNPTPPQPVEGQQSS</sequence>
<dbReference type="PROSITE" id="PS51221">
    <property type="entry name" value="TTL"/>
    <property type="match status" value="1"/>
</dbReference>
<dbReference type="Pfam" id="PF03133">
    <property type="entry name" value="TTL"/>
    <property type="match status" value="1"/>
</dbReference>
<dbReference type="Gene3D" id="3.30.470.20">
    <property type="entry name" value="ATP-grasp fold, B domain"/>
    <property type="match status" value="1"/>
</dbReference>
<dbReference type="GO" id="GO:0005874">
    <property type="term" value="C:microtubule"/>
    <property type="evidence" value="ECO:0007669"/>
    <property type="project" value="UniProtKB-KW"/>
</dbReference>
<keyword evidence="3" id="KW-0493">Microtubule</keyword>
<name>A0A401T2L8_CHIPU</name>
<evidence type="ECO:0000313" key="8">
    <source>
        <dbReference type="Proteomes" id="UP000287033"/>
    </source>
</evidence>
<organism evidence="7 8">
    <name type="scientific">Chiloscyllium punctatum</name>
    <name type="common">Brownbanded bambooshark</name>
    <name type="synonym">Hemiscyllium punctatum</name>
    <dbReference type="NCBI Taxonomy" id="137246"/>
    <lineage>
        <taxon>Eukaryota</taxon>
        <taxon>Metazoa</taxon>
        <taxon>Chordata</taxon>
        <taxon>Craniata</taxon>
        <taxon>Vertebrata</taxon>
        <taxon>Chondrichthyes</taxon>
        <taxon>Elasmobranchii</taxon>
        <taxon>Galeomorphii</taxon>
        <taxon>Galeoidea</taxon>
        <taxon>Orectolobiformes</taxon>
        <taxon>Hemiscylliidae</taxon>
        <taxon>Chiloscyllium</taxon>
    </lineage>
</organism>
<dbReference type="PANTHER" id="PTHR12241">
    <property type="entry name" value="TUBULIN POLYGLUTAMYLASE"/>
    <property type="match status" value="1"/>
</dbReference>
<comment type="similarity">
    <text evidence="1">Belongs to the tubulin--tyrosine ligase family.</text>
</comment>
<dbReference type="EMBL" id="BEZZ01000890">
    <property type="protein sequence ID" value="GCC36827.1"/>
    <property type="molecule type" value="Genomic_DNA"/>
</dbReference>
<keyword evidence="5" id="KW-0067">ATP-binding</keyword>
<keyword evidence="4" id="KW-0547">Nucleotide-binding</keyword>
<feature type="region of interest" description="Disordered" evidence="6">
    <location>
        <begin position="14"/>
        <end position="33"/>
    </location>
</feature>
<protein>
    <recommendedName>
        <fullName evidence="9">Tubulin polyglutamylase TTLL4</fullName>
    </recommendedName>
</protein>
<feature type="compositionally biased region" description="Polar residues" evidence="6">
    <location>
        <begin position="1090"/>
        <end position="1099"/>
    </location>
</feature>
<feature type="compositionally biased region" description="Acidic residues" evidence="6">
    <location>
        <begin position="486"/>
        <end position="501"/>
    </location>
</feature>
<dbReference type="OrthoDB" id="202825at2759"/>
<feature type="region of interest" description="Disordered" evidence="6">
    <location>
        <begin position="1087"/>
        <end position="1126"/>
    </location>
</feature>
<evidence type="ECO:0000256" key="5">
    <source>
        <dbReference type="ARBA" id="ARBA00022840"/>
    </source>
</evidence>
<comment type="caution">
    <text evidence="7">The sequence shown here is derived from an EMBL/GenBank/DDBJ whole genome shotgun (WGS) entry which is preliminary data.</text>
</comment>
<dbReference type="OMA" id="RYTCHEL"/>
<accession>A0A401T2L8</accession>
<dbReference type="PANTHER" id="PTHR12241:SF162">
    <property type="entry name" value="TUBULIN MONOGLUTAMYLASE TTLL4"/>
    <property type="match status" value="1"/>
</dbReference>
<dbReference type="GO" id="GO:0015631">
    <property type="term" value="F:tubulin binding"/>
    <property type="evidence" value="ECO:0007669"/>
    <property type="project" value="TreeGrafter"/>
</dbReference>
<dbReference type="InterPro" id="IPR004344">
    <property type="entry name" value="TTL/TTLL_fam"/>
</dbReference>
<dbReference type="AlphaFoldDB" id="A0A401T2L8"/>
<feature type="region of interest" description="Disordered" evidence="6">
    <location>
        <begin position="473"/>
        <end position="513"/>
    </location>
</feature>
<dbReference type="GO" id="GO:0005524">
    <property type="term" value="F:ATP binding"/>
    <property type="evidence" value="ECO:0007669"/>
    <property type="project" value="UniProtKB-KW"/>
</dbReference>
<reference evidence="7 8" key="1">
    <citation type="journal article" date="2018" name="Nat. Ecol. Evol.">
        <title>Shark genomes provide insights into elasmobranch evolution and the origin of vertebrates.</title>
        <authorList>
            <person name="Hara Y"/>
            <person name="Yamaguchi K"/>
            <person name="Onimaru K"/>
            <person name="Kadota M"/>
            <person name="Koyanagi M"/>
            <person name="Keeley SD"/>
            <person name="Tatsumi K"/>
            <person name="Tanaka K"/>
            <person name="Motone F"/>
            <person name="Kageyama Y"/>
            <person name="Nozu R"/>
            <person name="Adachi N"/>
            <person name="Nishimura O"/>
            <person name="Nakagawa R"/>
            <person name="Tanegashima C"/>
            <person name="Kiyatake I"/>
            <person name="Matsumoto R"/>
            <person name="Murakumo K"/>
            <person name="Nishida K"/>
            <person name="Terakita A"/>
            <person name="Kuratani S"/>
            <person name="Sato K"/>
            <person name="Hyodo S Kuraku.S."/>
        </authorList>
    </citation>
    <scope>NUCLEOTIDE SEQUENCE [LARGE SCALE GENOMIC DNA]</scope>
</reference>
<evidence type="ECO:0000256" key="6">
    <source>
        <dbReference type="SAM" id="MobiDB-lite"/>
    </source>
</evidence>
<dbReference type="GO" id="GO:0036064">
    <property type="term" value="C:ciliary basal body"/>
    <property type="evidence" value="ECO:0007669"/>
    <property type="project" value="TreeGrafter"/>
</dbReference>
<dbReference type="SUPFAM" id="SSF56059">
    <property type="entry name" value="Glutathione synthetase ATP-binding domain-like"/>
    <property type="match status" value="1"/>
</dbReference>
<dbReference type="FunFam" id="3.30.470.20:FF:000009">
    <property type="entry name" value="tubulin polyglutamylase TTLL5 isoform X1"/>
    <property type="match status" value="1"/>
</dbReference>
<keyword evidence="2" id="KW-0436">Ligase</keyword>
<gene>
    <name evidence="7" type="ORF">chiPu_0015327</name>
</gene>
<evidence type="ECO:0000256" key="2">
    <source>
        <dbReference type="ARBA" id="ARBA00022598"/>
    </source>
</evidence>
<dbReference type="Proteomes" id="UP000287033">
    <property type="component" value="Unassembled WGS sequence"/>
</dbReference>
<proteinExistence type="inferred from homology"/>
<evidence type="ECO:0008006" key="9">
    <source>
        <dbReference type="Google" id="ProtNLM"/>
    </source>
</evidence>
<dbReference type="GO" id="GO:0070740">
    <property type="term" value="F:tubulin-glutamic acid ligase activity"/>
    <property type="evidence" value="ECO:0007669"/>
    <property type="project" value="TreeGrafter"/>
</dbReference>
<evidence type="ECO:0000256" key="4">
    <source>
        <dbReference type="ARBA" id="ARBA00022741"/>
    </source>
</evidence>